<feature type="repeat" description="ANK" evidence="1">
    <location>
        <begin position="708"/>
        <end position="740"/>
    </location>
</feature>
<keyword evidence="4" id="KW-1185">Reference proteome</keyword>
<feature type="compositionally biased region" description="Polar residues" evidence="2">
    <location>
        <begin position="333"/>
        <end position="349"/>
    </location>
</feature>
<evidence type="ECO:0000313" key="3">
    <source>
        <dbReference type="EMBL" id="KAF2993320.1"/>
    </source>
</evidence>
<name>A0A9P4T3Q5_CURKU</name>
<feature type="repeat" description="ANK" evidence="1">
    <location>
        <begin position="457"/>
        <end position="489"/>
    </location>
</feature>
<feature type="compositionally biased region" description="Basic and acidic residues" evidence="2">
    <location>
        <begin position="214"/>
        <end position="224"/>
    </location>
</feature>
<feature type="region of interest" description="Disordered" evidence="2">
    <location>
        <begin position="179"/>
        <end position="249"/>
    </location>
</feature>
<evidence type="ECO:0000313" key="4">
    <source>
        <dbReference type="Proteomes" id="UP000801428"/>
    </source>
</evidence>
<dbReference type="InterPro" id="IPR036770">
    <property type="entry name" value="Ankyrin_rpt-contain_sf"/>
</dbReference>
<dbReference type="SUPFAM" id="SSF48403">
    <property type="entry name" value="Ankyrin repeat"/>
    <property type="match status" value="2"/>
</dbReference>
<keyword evidence="1" id="KW-0040">ANK repeat</keyword>
<feature type="repeat" description="ANK" evidence="1">
    <location>
        <begin position="524"/>
        <end position="556"/>
    </location>
</feature>
<dbReference type="PROSITE" id="PS50088">
    <property type="entry name" value="ANK_REPEAT"/>
    <property type="match status" value="5"/>
</dbReference>
<dbReference type="InterPro" id="IPR002110">
    <property type="entry name" value="Ankyrin_rpt"/>
</dbReference>
<sequence length="981" mass="107735">MAPPKKETSIQLCQRVTTQGNTIAIRMLEYLGTSKNAIPGFEALANEFIELCRTLWSIEAGLTESAKNPRNAIPVEVTQELDRRFRQVSDEFTVLQQMVVKFVDNDAGKGGGFGRRFRMMFADTDVDKMRATLSRSRDSLKVSSAMFRWTIGDVRADATMGIGYAGLIAALERINPSKAPSLPPIGPPPETRLPSPPGKEASIHAESLSPPGRLADRPSLHDLRPTPPHSYHAEARQYASERSLRHDDDLGLSPGIVDLHKNWRAPSVRSSDTTGSHRDTMYTNPNPSRYHSEPVYEDLSSDDSHRSRMMMEDKMADLSVHERYMHESMVSSTKYDPSRFDSPTTSWQPRHQAASKASGGKSAIVNAVEHRKHRVLEQLLDGGARAEPQVEAGMLRTAAQNRDIESLALLLQYGMDANGLDREGITPLYAATQASCFESAKMLLKNGAQVNVSAGPNSESPLSLAAKENQIDFVQLFMSNGGDVNLIMDNGSTTLVEAMNKVVSPRLVELLLTSGGDANAKTGEGTTALFQAIQANRVDLITVLLDHGANPNLPGPKHPLWPSTYKPKCLALLLARGADTKKTPGLMELASSLKKLESVKILIEAGVSPNLRKDNVYTPLCSAIRDDSREIVTYLLQNGADPNFNAAEYPAFKCITHKRIHFLPELVEAGVDLNSPKGIMETAVQFNDRDAMMFLFDHNVNPNDRTAEGNTALTTAIREGRSELVDLLLSRGADPAVRGQDWPLCMAVKQPAILKRLLAATPNPRAFRGVIEMAVVANQLESIKLLLAAGVSVEDKNCGVFSPLTTAIREDRKDIVRYLLDVANADINAPGEHLPIVKALRRYHGDAEILTMLLSRGADINKMHRGWNGVLQAFENGDAQILKMMIDMGGSVDLQAIDESGRPVIDIVTERGWEEGLALLFPNATPAAKARQEKKQDKQIKHRKSFSISDWKWMSAELERGDRCSLGDDTRTKSSICIPSA</sequence>
<dbReference type="PANTHER" id="PTHR24133">
    <property type="entry name" value="ANKYRIN DOMAIN-CONTAINING"/>
    <property type="match status" value="1"/>
</dbReference>
<evidence type="ECO:0008006" key="5">
    <source>
        <dbReference type="Google" id="ProtNLM"/>
    </source>
</evidence>
<dbReference type="EMBL" id="SWKU01000055">
    <property type="protein sequence ID" value="KAF2993320.1"/>
    <property type="molecule type" value="Genomic_DNA"/>
</dbReference>
<dbReference type="Pfam" id="PF12796">
    <property type="entry name" value="Ank_2"/>
    <property type="match status" value="4"/>
</dbReference>
<evidence type="ECO:0000256" key="1">
    <source>
        <dbReference type="PROSITE-ProRule" id="PRU00023"/>
    </source>
</evidence>
<dbReference type="Proteomes" id="UP000801428">
    <property type="component" value="Unassembled WGS sequence"/>
</dbReference>
<feature type="compositionally biased region" description="Pro residues" evidence="2">
    <location>
        <begin position="181"/>
        <end position="197"/>
    </location>
</feature>
<gene>
    <name evidence="3" type="ORF">E8E13_001249</name>
</gene>
<accession>A0A9P4T3Q5</accession>
<dbReference type="PANTHER" id="PTHR24133:SF40">
    <property type="entry name" value="ANKYRIN REPEAT DOMAIN 44"/>
    <property type="match status" value="1"/>
</dbReference>
<comment type="caution">
    <text evidence="3">The sequence shown here is derived from an EMBL/GenBank/DDBJ whole genome shotgun (WGS) entry which is preliminary data.</text>
</comment>
<dbReference type="InterPro" id="IPR052391">
    <property type="entry name" value="E3_Ligase-Neurotoxin"/>
</dbReference>
<feature type="repeat" description="ANK" evidence="1">
    <location>
        <begin position="615"/>
        <end position="647"/>
    </location>
</feature>
<organism evidence="3 4">
    <name type="scientific">Curvularia kusanoi</name>
    <name type="common">Cochliobolus kusanoi</name>
    <dbReference type="NCBI Taxonomy" id="90978"/>
    <lineage>
        <taxon>Eukaryota</taxon>
        <taxon>Fungi</taxon>
        <taxon>Dikarya</taxon>
        <taxon>Ascomycota</taxon>
        <taxon>Pezizomycotina</taxon>
        <taxon>Dothideomycetes</taxon>
        <taxon>Pleosporomycetidae</taxon>
        <taxon>Pleosporales</taxon>
        <taxon>Pleosporineae</taxon>
        <taxon>Pleosporaceae</taxon>
        <taxon>Curvularia</taxon>
    </lineage>
</organism>
<evidence type="ECO:0000256" key="2">
    <source>
        <dbReference type="SAM" id="MobiDB-lite"/>
    </source>
</evidence>
<feature type="repeat" description="ANK" evidence="1">
    <location>
        <begin position="423"/>
        <end position="455"/>
    </location>
</feature>
<reference evidence="3" key="1">
    <citation type="submission" date="2019-04" db="EMBL/GenBank/DDBJ databases">
        <title>Sequencing of skin fungus with MAO and IRED activity.</title>
        <authorList>
            <person name="Marsaioli A.J."/>
            <person name="Bonatto J.M.C."/>
            <person name="Reis Junior O."/>
        </authorList>
    </citation>
    <scope>NUCLEOTIDE SEQUENCE</scope>
    <source>
        <strain evidence="3">30M1</strain>
    </source>
</reference>
<protein>
    <recommendedName>
        <fullName evidence="5">Ankyrin repeat protein</fullName>
    </recommendedName>
</protein>
<dbReference type="OrthoDB" id="426293at2759"/>
<dbReference type="Gene3D" id="1.25.40.20">
    <property type="entry name" value="Ankyrin repeat-containing domain"/>
    <property type="match status" value="4"/>
</dbReference>
<proteinExistence type="predicted"/>
<feature type="region of interest" description="Disordered" evidence="2">
    <location>
        <begin position="333"/>
        <end position="361"/>
    </location>
</feature>
<dbReference type="AlphaFoldDB" id="A0A9P4T3Q5"/>
<dbReference type="SMART" id="SM00248">
    <property type="entry name" value="ANK"/>
    <property type="match status" value="13"/>
</dbReference>
<dbReference type="PROSITE" id="PS50297">
    <property type="entry name" value="ANK_REP_REGION"/>
    <property type="match status" value="5"/>
</dbReference>
<feature type="region of interest" description="Disordered" evidence="2">
    <location>
        <begin position="263"/>
        <end position="306"/>
    </location>
</feature>